<dbReference type="PANTHER" id="PTHR47274">
    <property type="entry name" value="BTB/POZ DOMAIN CONTAINING PROTEIN, EXPRESSED-RELATED"/>
    <property type="match status" value="1"/>
</dbReference>
<evidence type="ECO:0000256" key="1">
    <source>
        <dbReference type="ARBA" id="ARBA00002668"/>
    </source>
</evidence>
<dbReference type="OrthoDB" id="6359816at2759"/>
<evidence type="ECO:0000259" key="3">
    <source>
        <dbReference type="PROSITE" id="PS50097"/>
    </source>
</evidence>
<dbReference type="SUPFAM" id="SSF54695">
    <property type="entry name" value="POZ domain"/>
    <property type="match status" value="1"/>
</dbReference>
<accession>A0A9W3CH77</accession>
<evidence type="ECO:0000313" key="5">
    <source>
        <dbReference type="RefSeq" id="XP_056850867.1"/>
    </source>
</evidence>
<dbReference type="AlphaFoldDB" id="A0A9W3CH77"/>
<dbReference type="PANTHER" id="PTHR47274:SF7">
    <property type="entry name" value="(RAPE) HYPOTHETICAL PROTEIN"/>
    <property type="match status" value="1"/>
</dbReference>
<evidence type="ECO:0000313" key="4">
    <source>
        <dbReference type="Proteomes" id="UP000504610"/>
    </source>
</evidence>
<feature type="domain" description="BTB" evidence="3">
    <location>
        <begin position="25"/>
        <end position="75"/>
    </location>
</feature>
<reference evidence="5" key="2">
    <citation type="submission" date="2025-08" db="UniProtKB">
        <authorList>
            <consortium name="RefSeq"/>
        </authorList>
    </citation>
    <scope>IDENTIFICATION</scope>
    <source>
        <tissue evidence="5">Leaf</tissue>
    </source>
</reference>
<keyword evidence="4" id="KW-1185">Reference proteome</keyword>
<dbReference type="SMART" id="SM00225">
    <property type="entry name" value="BTB"/>
    <property type="match status" value="1"/>
</dbReference>
<protein>
    <submittedName>
        <fullName evidence="5">BTB/POZ domain-containing protein At2g40440</fullName>
    </submittedName>
</protein>
<sequence>MGTQTNKELFLHGFVKLLREQHADSARSEVFKTIFESDNFKASSRLETTTFSELKQEELEALVEFIYSDGSMLSKKGKQHVWSLYRAAEKYEIPHLLDLCRNELTSSLCSSNDLQVLVLSQIPSDKAVSDAAISVIKAQKYTISNSKEFEGFIVDHPSLTVEIRKALRIYISGNISEFCLTENL</sequence>
<dbReference type="InterPro" id="IPR000210">
    <property type="entry name" value="BTB/POZ_dom"/>
</dbReference>
<name>A0A9W3CH77_RAPSA</name>
<gene>
    <name evidence="5" type="primary">LOC108824930</name>
</gene>
<dbReference type="RefSeq" id="XP_056850867.1">
    <property type="nucleotide sequence ID" value="XM_056994887.1"/>
</dbReference>
<dbReference type="Pfam" id="PF00651">
    <property type="entry name" value="BTB"/>
    <property type="match status" value="1"/>
</dbReference>
<dbReference type="Gene3D" id="3.30.710.10">
    <property type="entry name" value="Potassium Channel Kv1.1, Chain A"/>
    <property type="match status" value="1"/>
</dbReference>
<reference evidence="4" key="1">
    <citation type="journal article" date="2019" name="Database">
        <title>The radish genome database (RadishGD): an integrated information resource for radish genomics.</title>
        <authorList>
            <person name="Yu H.J."/>
            <person name="Baek S."/>
            <person name="Lee Y.J."/>
            <person name="Cho A."/>
            <person name="Mun J.H."/>
        </authorList>
    </citation>
    <scope>NUCLEOTIDE SEQUENCE [LARGE SCALE GENOMIC DNA]</scope>
    <source>
        <strain evidence="4">cv. WK10039</strain>
    </source>
</reference>
<dbReference type="InterPro" id="IPR011333">
    <property type="entry name" value="SKP1/BTB/POZ_sf"/>
</dbReference>
<organism evidence="4 5">
    <name type="scientific">Raphanus sativus</name>
    <name type="common">Radish</name>
    <name type="synonym">Raphanus raphanistrum var. sativus</name>
    <dbReference type="NCBI Taxonomy" id="3726"/>
    <lineage>
        <taxon>Eukaryota</taxon>
        <taxon>Viridiplantae</taxon>
        <taxon>Streptophyta</taxon>
        <taxon>Embryophyta</taxon>
        <taxon>Tracheophyta</taxon>
        <taxon>Spermatophyta</taxon>
        <taxon>Magnoliopsida</taxon>
        <taxon>eudicotyledons</taxon>
        <taxon>Gunneridae</taxon>
        <taxon>Pentapetalae</taxon>
        <taxon>rosids</taxon>
        <taxon>malvids</taxon>
        <taxon>Brassicales</taxon>
        <taxon>Brassicaceae</taxon>
        <taxon>Brassiceae</taxon>
        <taxon>Raphanus</taxon>
    </lineage>
</organism>
<dbReference type="KEGG" id="rsz:108824930"/>
<comment type="pathway">
    <text evidence="2">Protein modification; protein ubiquitination.</text>
</comment>
<proteinExistence type="predicted"/>
<dbReference type="InterPro" id="IPR044784">
    <property type="entry name" value="At1g01640-like"/>
</dbReference>
<dbReference type="GeneID" id="108824930"/>
<dbReference type="Proteomes" id="UP000504610">
    <property type="component" value="Chromosome 9"/>
</dbReference>
<evidence type="ECO:0000256" key="2">
    <source>
        <dbReference type="ARBA" id="ARBA00004906"/>
    </source>
</evidence>
<comment type="function">
    <text evidence="1">May act as a substrate-specific adapter of an E3 ubiquitin-protein ligase complex (CUL3-RBX1-BTB) which mediates the ubiquitination and subsequent proteasomal degradation of target proteins.</text>
</comment>
<dbReference type="PROSITE" id="PS50097">
    <property type="entry name" value="BTB"/>
    <property type="match status" value="1"/>
</dbReference>